<keyword evidence="3" id="KW-1185">Reference proteome</keyword>
<dbReference type="EMBL" id="MPZV01000003">
    <property type="protein sequence ID" value="OOY23789.1"/>
    <property type="molecule type" value="Genomic_DNA"/>
</dbReference>
<reference evidence="2 3" key="1">
    <citation type="submission" date="2016-11" db="EMBL/GenBank/DDBJ databases">
        <title>A multilocus sequence analysis scheme for characterization of bacteria in the genus Thioclava.</title>
        <authorList>
            <person name="Liu Y."/>
            <person name="Shao Z."/>
        </authorList>
    </citation>
    <scope>NUCLEOTIDE SEQUENCE [LARGE SCALE GENOMIC DNA]</scope>
    <source>
        <strain evidence="2 3">TAW-CT134</strain>
    </source>
</reference>
<dbReference type="Pfam" id="PF09250">
    <property type="entry name" value="Prim-Pol"/>
    <property type="match status" value="1"/>
</dbReference>
<evidence type="ECO:0000259" key="1">
    <source>
        <dbReference type="SMART" id="SM00943"/>
    </source>
</evidence>
<comment type="caution">
    <text evidence="2">The sequence shown here is derived from an EMBL/GenBank/DDBJ whole genome shotgun (WGS) entry which is preliminary data.</text>
</comment>
<dbReference type="Proteomes" id="UP000190787">
    <property type="component" value="Unassembled WGS sequence"/>
</dbReference>
<proteinExistence type="predicted"/>
<evidence type="ECO:0000313" key="3">
    <source>
        <dbReference type="Proteomes" id="UP000190787"/>
    </source>
</evidence>
<protein>
    <recommendedName>
        <fullName evidence="1">DNA primase/polymerase bifunctional N-terminal domain-containing protein</fullName>
    </recommendedName>
</protein>
<name>A0ABX3MVQ8_9RHOB</name>
<feature type="domain" description="DNA primase/polymerase bifunctional N-terminal" evidence="1">
    <location>
        <begin position="17"/>
        <end position="164"/>
    </location>
</feature>
<organism evidence="2 3">
    <name type="scientific">Thioclava sediminum</name>
    <dbReference type="NCBI Taxonomy" id="1915319"/>
    <lineage>
        <taxon>Bacteria</taxon>
        <taxon>Pseudomonadati</taxon>
        <taxon>Pseudomonadota</taxon>
        <taxon>Alphaproteobacteria</taxon>
        <taxon>Rhodobacterales</taxon>
        <taxon>Paracoccaceae</taxon>
        <taxon>Thioclava</taxon>
    </lineage>
</organism>
<sequence>MTAQRASLLAKEIRQEIVRLKLAGFHLLPLGRGDDGKTPGIGNWTAPKVELGQVLAPLHRHGVGVYGVRLDGLAVIDCDHDDPALVTEMEARFGPSPVHVLTPRGRHLYYRAGGATPNLRAEGLPVDLKSGGRSYVVGPLSQRPDGGRYVPAKGVLGVERLPVIYGAKTVTGAPEPIREGERHQALVSEAIAMVETVSGPDELTARLVVLRDERCAAPSSMPDAELRGIADWTWQRLLRGELYHGRDSAFSVHRLAHDALRGKPGGSDAIALYVLLVDLHGHDPGKRFALDHGAMKAAGLTDLSARGFRAARRMLENEGLLGVATKYRPGSHRQQYRLERLRPGMDAAPNVARISEIAPRGKDGEEGGKD</sequence>
<dbReference type="SUPFAM" id="SSF56747">
    <property type="entry name" value="Prim-pol domain"/>
    <property type="match status" value="1"/>
</dbReference>
<dbReference type="SMART" id="SM00943">
    <property type="entry name" value="Prim-Pol"/>
    <property type="match status" value="1"/>
</dbReference>
<dbReference type="InterPro" id="IPR015330">
    <property type="entry name" value="DNA_primase/pol_bifunc_N"/>
</dbReference>
<evidence type="ECO:0000313" key="2">
    <source>
        <dbReference type="EMBL" id="OOY23789.1"/>
    </source>
</evidence>
<dbReference type="RefSeq" id="WP_158522179.1">
    <property type="nucleotide sequence ID" value="NZ_MPZV01000003.1"/>
</dbReference>
<accession>A0ABX3MVQ8</accession>
<gene>
    <name evidence="2" type="ORF">BMI91_15180</name>
</gene>